<organism evidence="1 2">
    <name type="scientific">Vagococcus zengguangii</name>
    <dbReference type="NCBI Taxonomy" id="2571750"/>
    <lineage>
        <taxon>Bacteria</taxon>
        <taxon>Bacillati</taxon>
        <taxon>Bacillota</taxon>
        <taxon>Bacilli</taxon>
        <taxon>Lactobacillales</taxon>
        <taxon>Enterococcaceae</taxon>
        <taxon>Vagococcus</taxon>
    </lineage>
</organism>
<dbReference type="SUPFAM" id="SSF55729">
    <property type="entry name" value="Acyl-CoA N-acyltransferases (Nat)"/>
    <property type="match status" value="1"/>
</dbReference>
<proteinExistence type="predicted"/>
<dbReference type="Proteomes" id="UP000298615">
    <property type="component" value="Chromosome"/>
</dbReference>
<protein>
    <recommendedName>
        <fullName evidence="3">GNAT family N-acetyltransferase</fullName>
    </recommendedName>
</protein>
<dbReference type="InterPro" id="IPR016181">
    <property type="entry name" value="Acyl_CoA_acyltransferase"/>
</dbReference>
<dbReference type="EMBL" id="CP039712">
    <property type="protein sequence ID" value="QCI86162.1"/>
    <property type="molecule type" value="Genomic_DNA"/>
</dbReference>
<evidence type="ECO:0000313" key="1">
    <source>
        <dbReference type="EMBL" id="QCI86162.1"/>
    </source>
</evidence>
<reference evidence="1 2" key="1">
    <citation type="submission" date="2019-04" db="EMBL/GenBank/DDBJ databases">
        <title>Vagococcus sp. nov., isolated from faeces of yaks (Bos grunniens).</title>
        <authorList>
            <person name="Ge Y."/>
        </authorList>
    </citation>
    <scope>NUCLEOTIDE SEQUENCE [LARGE SCALE GENOMIC DNA]</scope>
    <source>
        <strain evidence="1 2">MN-17</strain>
    </source>
</reference>
<dbReference type="KEGG" id="vao:FA707_03935"/>
<sequence length="177" mass="20365">MDIKIASSEQFEIIHSIMEQAARRIKDKGSTQWAHVLHGAEAGSLKDHLHKHEVYIGIVSDEIVAFCYLTPTASQWDETLWEDVTVESTANVYYLHKLALKQGWTGQRIADKFLIGLQQKISENYSQKVAIRLDCMAEKSMLTQLYERNNFEFVARKEDVQATGFIAPFNIYTWYSS</sequence>
<evidence type="ECO:0008006" key="3">
    <source>
        <dbReference type="Google" id="ProtNLM"/>
    </source>
</evidence>
<gene>
    <name evidence="1" type="ORF">FA707_03935</name>
</gene>
<keyword evidence="2" id="KW-1185">Reference proteome</keyword>
<name>A0A4D7CTH3_9ENTE</name>
<dbReference type="AlphaFoldDB" id="A0A4D7CTH3"/>
<evidence type="ECO:0000313" key="2">
    <source>
        <dbReference type="Proteomes" id="UP000298615"/>
    </source>
</evidence>
<accession>A0A4D7CTH3</accession>
<dbReference type="Gene3D" id="3.40.630.30">
    <property type="match status" value="1"/>
</dbReference>
<dbReference type="RefSeq" id="WP_136952997.1">
    <property type="nucleotide sequence ID" value="NZ_CP039712.1"/>
</dbReference>